<dbReference type="EMBL" id="JACJIA010000002">
    <property type="protein sequence ID" value="MBA8950566.1"/>
    <property type="molecule type" value="Genomic_DNA"/>
</dbReference>
<dbReference type="Gene3D" id="1.10.8.1060">
    <property type="entry name" value="Corynebacterium glutamicum thioredoxin-dependent arsenate reductase, N-terminal domain"/>
    <property type="match status" value="1"/>
</dbReference>
<evidence type="ECO:0000313" key="1">
    <source>
        <dbReference type="EMBL" id="MBA8950566.1"/>
    </source>
</evidence>
<dbReference type="AlphaFoldDB" id="A0A7W3LLW5"/>
<proteinExistence type="predicted"/>
<evidence type="ECO:0000313" key="2">
    <source>
        <dbReference type="Proteomes" id="UP000572680"/>
    </source>
</evidence>
<accession>A0A7W3LLW5</accession>
<protein>
    <submittedName>
        <fullName evidence="1">Uncharacterized protein</fullName>
    </submittedName>
</protein>
<reference evidence="1 2" key="1">
    <citation type="submission" date="2020-08" db="EMBL/GenBank/DDBJ databases">
        <title>Genomic Encyclopedia of Type Strains, Phase IV (KMG-IV): sequencing the most valuable type-strain genomes for metagenomic binning, comparative biology and taxonomic classification.</title>
        <authorList>
            <person name="Goeker M."/>
        </authorList>
    </citation>
    <scope>NUCLEOTIDE SEQUENCE [LARGE SCALE GENOMIC DNA]</scope>
    <source>
        <strain evidence="1 2">DSM 44197</strain>
    </source>
</reference>
<dbReference type="NCBIfam" id="NF046112">
    <property type="entry name" value="MSMEG_6209_Nter"/>
    <property type="match status" value="1"/>
</dbReference>
<organism evidence="1 2">
    <name type="scientific">Actinomadura namibiensis</name>
    <dbReference type="NCBI Taxonomy" id="182080"/>
    <lineage>
        <taxon>Bacteria</taxon>
        <taxon>Bacillati</taxon>
        <taxon>Actinomycetota</taxon>
        <taxon>Actinomycetes</taxon>
        <taxon>Streptosporangiales</taxon>
        <taxon>Thermomonosporaceae</taxon>
        <taxon>Actinomadura</taxon>
    </lineage>
</organism>
<gene>
    <name evidence="1" type="ORF">HNR61_002179</name>
</gene>
<sequence>MAHPGDGAAPRDEAEAGYRAVGERLTAEFSGVHPPETVARCVAAARHGAQEVAGGAPADLVEKIARRHLQVLAMVAAEKRRRAPRTTLGNTP</sequence>
<dbReference type="RefSeq" id="WP_067821206.1">
    <property type="nucleotide sequence ID" value="NZ_BAAALP010000057.1"/>
</dbReference>
<comment type="caution">
    <text evidence="1">The sequence shown here is derived from an EMBL/GenBank/DDBJ whole genome shotgun (WGS) entry which is preliminary data.</text>
</comment>
<dbReference type="Proteomes" id="UP000572680">
    <property type="component" value="Unassembled WGS sequence"/>
</dbReference>
<keyword evidence="2" id="KW-1185">Reference proteome</keyword>
<name>A0A7W3LLW5_ACTNM</name>